<organism evidence="2 3">
    <name type="scientific">Seminavis robusta</name>
    <dbReference type="NCBI Taxonomy" id="568900"/>
    <lineage>
        <taxon>Eukaryota</taxon>
        <taxon>Sar</taxon>
        <taxon>Stramenopiles</taxon>
        <taxon>Ochrophyta</taxon>
        <taxon>Bacillariophyta</taxon>
        <taxon>Bacillariophyceae</taxon>
        <taxon>Bacillariophycidae</taxon>
        <taxon>Naviculales</taxon>
        <taxon>Naviculaceae</taxon>
        <taxon>Seminavis</taxon>
    </lineage>
</organism>
<sequence>MSSASLHKHKQTGLWKNLTLPCSTAPIHPPNPPKPSRHAALKPWKKSIKVSSSSCLGKTLGRIIYAVGTRPADQGPILFCKLDIKDGFWRMCVPEAQEEQFCYVLPQVPGDPPEEIRLVVPAALQMGWTSSPAIFCAATETGPDIAEWLRKLPRLPPHSLESHMVDPINPDLLSPSPDTDNPQSDCPTPTGPQPAQPQPPPAPANPQEAMDPLPTVNDEDLHHFFHQFEVYVDDYVGLLQSTDVNALRHHSRALLHAIHQIFPPPVATGHAGEEPISEKKLILEGEGIWGTVKEMLAHECSAL</sequence>
<evidence type="ECO:0000313" key="2">
    <source>
        <dbReference type="EMBL" id="CAB9528600.1"/>
    </source>
</evidence>
<proteinExistence type="predicted"/>
<feature type="compositionally biased region" description="Pro residues" evidence="1">
    <location>
        <begin position="189"/>
        <end position="204"/>
    </location>
</feature>
<evidence type="ECO:0000313" key="3">
    <source>
        <dbReference type="Proteomes" id="UP001153069"/>
    </source>
</evidence>
<feature type="region of interest" description="Disordered" evidence="1">
    <location>
        <begin position="160"/>
        <end position="217"/>
    </location>
</feature>
<gene>
    <name evidence="2" type="ORF">SEMRO_2270_G321400.1</name>
</gene>
<dbReference type="OrthoDB" id="47509at2759"/>
<name>A0A9N8EYC4_9STRA</name>
<keyword evidence="3" id="KW-1185">Reference proteome</keyword>
<reference evidence="2" key="1">
    <citation type="submission" date="2020-06" db="EMBL/GenBank/DDBJ databases">
        <authorList>
            <consortium name="Plant Systems Biology data submission"/>
        </authorList>
    </citation>
    <scope>NUCLEOTIDE SEQUENCE</scope>
    <source>
        <strain evidence="2">D6</strain>
    </source>
</reference>
<feature type="compositionally biased region" description="Polar residues" evidence="1">
    <location>
        <begin position="176"/>
        <end position="186"/>
    </location>
</feature>
<protein>
    <submittedName>
        <fullName evidence="2">Uncharacterized protein</fullName>
    </submittedName>
</protein>
<accession>A0A9N8EYC4</accession>
<dbReference type="Proteomes" id="UP001153069">
    <property type="component" value="Unassembled WGS sequence"/>
</dbReference>
<comment type="caution">
    <text evidence="2">The sequence shown here is derived from an EMBL/GenBank/DDBJ whole genome shotgun (WGS) entry which is preliminary data.</text>
</comment>
<dbReference type="AlphaFoldDB" id="A0A9N8EYC4"/>
<dbReference type="EMBL" id="CAICTM010002268">
    <property type="protein sequence ID" value="CAB9528600.1"/>
    <property type="molecule type" value="Genomic_DNA"/>
</dbReference>
<evidence type="ECO:0000256" key="1">
    <source>
        <dbReference type="SAM" id="MobiDB-lite"/>
    </source>
</evidence>